<reference evidence="3" key="1">
    <citation type="journal article" date="2019" name="Int. J. Syst. Evol. Microbiol.">
        <title>The Global Catalogue of Microorganisms (GCM) 10K type strain sequencing project: providing services to taxonomists for standard genome sequencing and annotation.</title>
        <authorList>
            <consortium name="The Broad Institute Genomics Platform"/>
            <consortium name="The Broad Institute Genome Sequencing Center for Infectious Disease"/>
            <person name="Wu L."/>
            <person name="Ma J."/>
        </authorList>
    </citation>
    <scope>NUCLEOTIDE SEQUENCE [LARGE SCALE GENOMIC DNA]</scope>
    <source>
        <strain evidence="3">CCUG 59778</strain>
    </source>
</reference>
<organism evidence="2 3">
    <name type="scientific">Actinokineospora guangxiensis</name>
    <dbReference type="NCBI Taxonomy" id="1490288"/>
    <lineage>
        <taxon>Bacteria</taxon>
        <taxon>Bacillati</taxon>
        <taxon>Actinomycetota</taxon>
        <taxon>Actinomycetes</taxon>
        <taxon>Pseudonocardiales</taxon>
        <taxon>Pseudonocardiaceae</taxon>
        <taxon>Actinokineospora</taxon>
    </lineage>
</organism>
<keyword evidence="1" id="KW-0472">Membrane</keyword>
<feature type="transmembrane region" description="Helical" evidence="1">
    <location>
        <begin position="6"/>
        <end position="26"/>
    </location>
</feature>
<protein>
    <submittedName>
        <fullName evidence="2">Uncharacterized protein</fullName>
    </submittedName>
</protein>
<name>A0ABW0EKZ2_9PSEU</name>
<sequence>MTIVETLLVFALIPLAIYGVVALVTLRDRFARNPRYRPGQDWDHDPVWWTANPAGLGADHSAVTAATTDGAFARTAKGGARGSW</sequence>
<evidence type="ECO:0000313" key="2">
    <source>
        <dbReference type="EMBL" id="MFC5287426.1"/>
    </source>
</evidence>
<keyword evidence="3" id="KW-1185">Reference proteome</keyword>
<gene>
    <name evidence="2" type="ORF">ACFPM7_10220</name>
</gene>
<accession>A0ABW0EKZ2</accession>
<proteinExistence type="predicted"/>
<evidence type="ECO:0000256" key="1">
    <source>
        <dbReference type="SAM" id="Phobius"/>
    </source>
</evidence>
<dbReference type="Proteomes" id="UP001596157">
    <property type="component" value="Unassembled WGS sequence"/>
</dbReference>
<dbReference type="EMBL" id="JBHSKF010000004">
    <property type="protein sequence ID" value="MFC5287426.1"/>
    <property type="molecule type" value="Genomic_DNA"/>
</dbReference>
<evidence type="ECO:0000313" key="3">
    <source>
        <dbReference type="Proteomes" id="UP001596157"/>
    </source>
</evidence>
<keyword evidence="1" id="KW-0812">Transmembrane</keyword>
<comment type="caution">
    <text evidence="2">The sequence shown here is derived from an EMBL/GenBank/DDBJ whole genome shotgun (WGS) entry which is preliminary data.</text>
</comment>
<dbReference type="RefSeq" id="WP_378246397.1">
    <property type="nucleotide sequence ID" value="NZ_JBHSKF010000004.1"/>
</dbReference>
<keyword evidence="1" id="KW-1133">Transmembrane helix</keyword>